<dbReference type="AlphaFoldDB" id="A0A2K3KRE9"/>
<sequence length="24" mass="2449">SLRSDPKAIDPGCGSNTAFEAALQ</sequence>
<gene>
    <name evidence="1" type="ORF">L195_g064173</name>
</gene>
<feature type="non-terminal residue" evidence="1">
    <location>
        <position position="1"/>
    </location>
</feature>
<accession>A0A2K3KRE9</accession>
<protein>
    <submittedName>
        <fullName evidence="1">Uncharacterized protein</fullName>
    </submittedName>
</protein>
<reference evidence="1 2" key="2">
    <citation type="journal article" date="2017" name="Front. Plant Sci.">
        <title>Gene Classification and Mining of Molecular Markers Useful in Red Clover (Trifolium pratense) Breeding.</title>
        <authorList>
            <person name="Istvanek J."/>
            <person name="Dluhosova J."/>
            <person name="Dluhos P."/>
            <person name="Patkova L."/>
            <person name="Nedelnik J."/>
            <person name="Repkova J."/>
        </authorList>
    </citation>
    <scope>NUCLEOTIDE SEQUENCE [LARGE SCALE GENOMIC DNA]</scope>
    <source>
        <strain evidence="2">cv. Tatra</strain>
        <tissue evidence="1">Young leaves</tissue>
    </source>
</reference>
<comment type="caution">
    <text evidence="1">The sequence shown here is derived from an EMBL/GenBank/DDBJ whole genome shotgun (WGS) entry which is preliminary data.</text>
</comment>
<dbReference type="EMBL" id="ASHM01236019">
    <property type="protein sequence ID" value="PNX68862.1"/>
    <property type="molecule type" value="Genomic_DNA"/>
</dbReference>
<evidence type="ECO:0000313" key="1">
    <source>
        <dbReference type="EMBL" id="PNX68862.1"/>
    </source>
</evidence>
<reference evidence="1 2" key="1">
    <citation type="journal article" date="2014" name="Am. J. Bot.">
        <title>Genome assembly and annotation for red clover (Trifolium pratense; Fabaceae).</title>
        <authorList>
            <person name="Istvanek J."/>
            <person name="Jaros M."/>
            <person name="Krenek A."/>
            <person name="Repkova J."/>
        </authorList>
    </citation>
    <scope>NUCLEOTIDE SEQUENCE [LARGE SCALE GENOMIC DNA]</scope>
    <source>
        <strain evidence="2">cv. Tatra</strain>
        <tissue evidence="1">Young leaves</tissue>
    </source>
</reference>
<organism evidence="1 2">
    <name type="scientific">Trifolium pratense</name>
    <name type="common">Red clover</name>
    <dbReference type="NCBI Taxonomy" id="57577"/>
    <lineage>
        <taxon>Eukaryota</taxon>
        <taxon>Viridiplantae</taxon>
        <taxon>Streptophyta</taxon>
        <taxon>Embryophyta</taxon>
        <taxon>Tracheophyta</taxon>
        <taxon>Spermatophyta</taxon>
        <taxon>Magnoliopsida</taxon>
        <taxon>eudicotyledons</taxon>
        <taxon>Gunneridae</taxon>
        <taxon>Pentapetalae</taxon>
        <taxon>rosids</taxon>
        <taxon>fabids</taxon>
        <taxon>Fabales</taxon>
        <taxon>Fabaceae</taxon>
        <taxon>Papilionoideae</taxon>
        <taxon>50 kb inversion clade</taxon>
        <taxon>NPAAA clade</taxon>
        <taxon>Hologalegina</taxon>
        <taxon>IRL clade</taxon>
        <taxon>Trifolieae</taxon>
        <taxon>Trifolium</taxon>
    </lineage>
</organism>
<dbReference type="Proteomes" id="UP000236291">
    <property type="component" value="Unassembled WGS sequence"/>
</dbReference>
<name>A0A2K3KRE9_TRIPR</name>
<proteinExistence type="predicted"/>
<evidence type="ECO:0000313" key="2">
    <source>
        <dbReference type="Proteomes" id="UP000236291"/>
    </source>
</evidence>